<evidence type="ECO:0000256" key="2">
    <source>
        <dbReference type="SAM" id="MobiDB-lite"/>
    </source>
</evidence>
<reference evidence="3 4" key="1">
    <citation type="submission" date="2024-04" db="EMBL/GenBank/DDBJ databases">
        <title>Phyllosticta paracitricarpa is synonymous to the EU quarantine fungus P. citricarpa based on phylogenomic analyses.</title>
        <authorList>
            <consortium name="Lawrence Berkeley National Laboratory"/>
            <person name="Van Ingen-Buijs V.A."/>
            <person name="Van Westerhoven A.C."/>
            <person name="Haridas S."/>
            <person name="Skiadas P."/>
            <person name="Martin F."/>
            <person name="Groenewald J.Z."/>
            <person name="Crous P.W."/>
            <person name="Seidl M.F."/>
        </authorList>
    </citation>
    <scope>NUCLEOTIDE SEQUENCE [LARGE SCALE GENOMIC DNA]</scope>
    <source>
        <strain evidence="3 4">CBS 122670</strain>
    </source>
</reference>
<gene>
    <name evidence="3" type="ORF">IWX46DRAFT_584865</name>
</gene>
<proteinExistence type="predicted"/>
<name>A0ABR1LD58_9PEZI</name>
<keyword evidence="4" id="KW-1185">Reference proteome</keyword>
<dbReference type="Proteomes" id="UP001365128">
    <property type="component" value="Unassembled WGS sequence"/>
</dbReference>
<evidence type="ECO:0000256" key="1">
    <source>
        <dbReference type="SAM" id="Coils"/>
    </source>
</evidence>
<sequence length="519" mass="58218">MYTPQAKYDQYQASKKSEEMLATAEELKLSEVVQTENAKLKSHVKQLAEAAGVQVDDEREDLEYFTELVEQADNKIERLWDLVEKICTITENFEVKIAATDEEVATVQKMHAAMEGNDIDFKEKFAAAYQEPSKKKLSPSMESDADLASRARLTFDCADYRKPRLLVMVVGITLLNIRKCSDCDDHTQEAAADCNFHEARRNLPRAPTSSLIAAYGASGFARRTPRVSCSAVLDSQFSLCELTNAKMMQTQEGLRNESLREIETEAAQTWWRIYGSQVPKYHHSAHGRAKAAFAFAMAQQEHMRAALARMQSELHELVQRAIAAHESLPGSEFEGEIMRNVEERDGHLRALNTTMWLCFAFLMYLRRGGGVLADEEEVVGKDVDRTEAPMAPAQSGSAPIQNDNANGQAASSNANNTSDGLPEDTTRMSRAEIRDAKKDLEYLEKDKEELLRIIDNLKETTSALGKLAHNSPPCDSAWRDYQRAKYNMAEMKDLLKGTIDEISEVEESIAEYESFGRGV</sequence>
<comment type="caution">
    <text evidence="3">The sequence shown here is derived from an EMBL/GenBank/DDBJ whole genome shotgun (WGS) entry which is preliminary data.</text>
</comment>
<evidence type="ECO:0000313" key="4">
    <source>
        <dbReference type="Proteomes" id="UP001365128"/>
    </source>
</evidence>
<accession>A0ABR1LD58</accession>
<feature type="coiled-coil region" evidence="1">
    <location>
        <begin position="433"/>
        <end position="460"/>
    </location>
</feature>
<evidence type="ECO:0000313" key="3">
    <source>
        <dbReference type="EMBL" id="KAK7532610.1"/>
    </source>
</evidence>
<feature type="compositionally biased region" description="Low complexity" evidence="2">
    <location>
        <begin position="401"/>
        <end position="420"/>
    </location>
</feature>
<dbReference type="EMBL" id="JBBPDW010000050">
    <property type="protein sequence ID" value="KAK7532610.1"/>
    <property type="molecule type" value="Genomic_DNA"/>
</dbReference>
<keyword evidence="1" id="KW-0175">Coiled coil</keyword>
<organism evidence="3 4">
    <name type="scientific">Phyllosticta citricarpa</name>
    <dbReference type="NCBI Taxonomy" id="55181"/>
    <lineage>
        <taxon>Eukaryota</taxon>
        <taxon>Fungi</taxon>
        <taxon>Dikarya</taxon>
        <taxon>Ascomycota</taxon>
        <taxon>Pezizomycotina</taxon>
        <taxon>Dothideomycetes</taxon>
        <taxon>Dothideomycetes incertae sedis</taxon>
        <taxon>Botryosphaeriales</taxon>
        <taxon>Phyllostictaceae</taxon>
        <taxon>Phyllosticta</taxon>
    </lineage>
</organism>
<feature type="region of interest" description="Disordered" evidence="2">
    <location>
        <begin position="386"/>
        <end position="428"/>
    </location>
</feature>
<protein>
    <submittedName>
        <fullName evidence="3">Uncharacterized protein</fullName>
    </submittedName>
</protein>